<evidence type="ECO:0000259" key="12">
    <source>
        <dbReference type="Pfam" id="PF00768"/>
    </source>
</evidence>
<dbReference type="GO" id="GO:0009252">
    <property type="term" value="P:peptidoglycan biosynthetic process"/>
    <property type="evidence" value="ECO:0007669"/>
    <property type="project" value="UniProtKB-KW"/>
</dbReference>
<keyword evidence="11" id="KW-0472">Membrane</keyword>
<evidence type="ECO:0000256" key="11">
    <source>
        <dbReference type="SAM" id="Phobius"/>
    </source>
</evidence>
<keyword evidence="4" id="KW-0133">Cell shape</keyword>
<dbReference type="EMBL" id="DSIY01000018">
    <property type="protein sequence ID" value="HEG89970.1"/>
    <property type="molecule type" value="Genomic_DNA"/>
</dbReference>
<proteinExistence type="inferred from homology"/>
<dbReference type="InterPro" id="IPR001967">
    <property type="entry name" value="Peptidase_S11_N"/>
</dbReference>
<keyword evidence="5" id="KW-0573">Peptidoglycan synthesis</keyword>
<feature type="active site" description="Proton acceptor" evidence="7">
    <location>
        <position position="73"/>
    </location>
</feature>
<accession>A0A831T832</accession>
<evidence type="ECO:0000256" key="6">
    <source>
        <dbReference type="ARBA" id="ARBA00023316"/>
    </source>
</evidence>
<dbReference type="AlphaFoldDB" id="A0A831T832"/>
<dbReference type="PANTHER" id="PTHR21581">
    <property type="entry name" value="D-ALANYL-D-ALANINE CARBOXYPEPTIDASE"/>
    <property type="match status" value="1"/>
</dbReference>
<name>A0A831T832_9BACT</name>
<comment type="similarity">
    <text evidence="1 9">Belongs to the peptidase S11 family.</text>
</comment>
<feature type="active site" description="Acyl-ester intermediate" evidence="7">
    <location>
        <position position="70"/>
    </location>
</feature>
<evidence type="ECO:0000256" key="2">
    <source>
        <dbReference type="ARBA" id="ARBA00022729"/>
    </source>
</evidence>
<reference evidence="13" key="1">
    <citation type="journal article" date="2020" name="mSystems">
        <title>Genome- and Community-Level Interaction Insights into Carbon Utilization and Element Cycling Functions of Hydrothermarchaeota in Hydrothermal Sediment.</title>
        <authorList>
            <person name="Zhou Z."/>
            <person name="Liu Y."/>
            <person name="Xu W."/>
            <person name="Pan J."/>
            <person name="Luo Z.H."/>
            <person name="Li M."/>
        </authorList>
    </citation>
    <scope>NUCLEOTIDE SEQUENCE [LARGE SCALE GENOMIC DNA]</scope>
    <source>
        <strain evidence="13">SpSt-210</strain>
    </source>
</reference>
<keyword evidence="2" id="KW-0732">Signal</keyword>
<dbReference type="GO" id="GO:0006508">
    <property type="term" value="P:proteolysis"/>
    <property type="evidence" value="ECO:0007669"/>
    <property type="project" value="InterPro"/>
</dbReference>
<keyword evidence="6" id="KW-0961">Cell wall biogenesis/degradation</keyword>
<dbReference type="InterPro" id="IPR018044">
    <property type="entry name" value="Peptidase_S11"/>
</dbReference>
<evidence type="ECO:0000256" key="4">
    <source>
        <dbReference type="ARBA" id="ARBA00022960"/>
    </source>
</evidence>
<dbReference type="GO" id="GO:0008360">
    <property type="term" value="P:regulation of cell shape"/>
    <property type="evidence" value="ECO:0007669"/>
    <property type="project" value="UniProtKB-KW"/>
</dbReference>
<evidence type="ECO:0000256" key="5">
    <source>
        <dbReference type="ARBA" id="ARBA00022984"/>
    </source>
</evidence>
<feature type="transmembrane region" description="Helical" evidence="11">
    <location>
        <begin position="370"/>
        <end position="395"/>
    </location>
</feature>
<organism evidence="13">
    <name type="scientific">Thermorudis peleae</name>
    <dbReference type="NCBI Taxonomy" id="1382356"/>
    <lineage>
        <taxon>Bacteria</taxon>
        <taxon>Pseudomonadati</taxon>
        <taxon>Thermomicrobiota</taxon>
        <taxon>Thermomicrobia</taxon>
        <taxon>Thermomicrobia incertae sedis</taxon>
        <taxon>Thermorudis</taxon>
    </lineage>
</organism>
<feature type="region of interest" description="Disordered" evidence="10">
    <location>
        <begin position="421"/>
        <end position="470"/>
    </location>
</feature>
<evidence type="ECO:0000256" key="9">
    <source>
        <dbReference type="RuleBase" id="RU004016"/>
    </source>
</evidence>
<dbReference type="PANTHER" id="PTHR21581:SF33">
    <property type="entry name" value="D-ALANYL-D-ALANINE CARBOXYPEPTIDASE DACB"/>
    <property type="match status" value="1"/>
</dbReference>
<sequence>MDDVTGGGAYRRALGLIAVITLATVAAGLEPMPLRAADLAIAARSAIVIDADTGTVLYAKSPDQPWAPASLTKIAVALVALESAPLDEVLTVDQYDLVGEASMGLAAGDELTLETALYGLLLPSGNDAAMTIARNLGSLPGDSPQESVDRFMRRTNLMLERIGLHDTHFLNPHGLDQPGHRSTARDLALLTREALRNPTFRQIIGSPIYQDEHYALQQSNRLLGSYPGLIGGKTGITDGCGYCLMQAAERDGHTIIAVLLGSTAESWYQDAETLLDYGFAQLARGSAMQPASTAAQSAPLETTDATVTGDTALTQAATSTGTAPASTAAPPSQQPATGLTVRREAPDVAVIRPAASTEEPPETWRWPVSALLAMGAALALVTTYPTVLGLGSLLWQRRERARRRAAERRLLRQQVARRWDTRDERRRRYRGTARHGITRDPLARGPRPTRTRPAGLERPISAPASGSGDQPRVVAFNAAEAITARAIKLARRGDYHAAESEFRHALRVDAGYDFTRCPGFWSMPPAGYVMAARAYRAVRRGRDARTLLTVVRLSFGSTPLLEAELDQAAAIVEPLESPVYQMANRPLARSGQPG</sequence>
<feature type="compositionally biased region" description="Low complexity" evidence="10">
    <location>
        <begin position="317"/>
        <end position="338"/>
    </location>
</feature>
<feature type="compositionally biased region" description="Low complexity" evidence="10">
    <location>
        <begin position="443"/>
        <end position="456"/>
    </location>
</feature>
<dbReference type="GO" id="GO:0071555">
    <property type="term" value="P:cell wall organization"/>
    <property type="evidence" value="ECO:0007669"/>
    <property type="project" value="UniProtKB-KW"/>
</dbReference>
<evidence type="ECO:0000256" key="8">
    <source>
        <dbReference type="PIRSR" id="PIRSR618044-2"/>
    </source>
</evidence>
<dbReference type="PRINTS" id="PR00725">
    <property type="entry name" value="DADACBPTASE1"/>
</dbReference>
<evidence type="ECO:0000256" key="3">
    <source>
        <dbReference type="ARBA" id="ARBA00022801"/>
    </source>
</evidence>
<dbReference type="GO" id="GO:0009002">
    <property type="term" value="F:serine-type D-Ala-D-Ala carboxypeptidase activity"/>
    <property type="evidence" value="ECO:0007669"/>
    <property type="project" value="InterPro"/>
</dbReference>
<evidence type="ECO:0000256" key="10">
    <source>
        <dbReference type="SAM" id="MobiDB-lite"/>
    </source>
</evidence>
<gene>
    <name evidence="13" type="ORF">ENP34_00755</name>
</gene>
<feature type="active site" evidence="7">
    <location>
        <position position="124"/>
    </location>
</feature>
<keyword evidence="11" id="KW-1133">Transmembrane helix</keyword>
<feature type="domain" description="Peptidase S11 D-alanyl-D-alanine carboxypeptidase A N-terminal" evidence="12">
    <location>
        <begin position="37"/>
        <end position="262"/>
    </location>
</feature>
<feature type="binding site" evidence="8">
    <location>
        <position position="233"/>
    </location>
    <ligand>
        <name>substrate</name>
    </ligand>
</feature>
<evidence type="ECO:0000313" key="13">
    <source>
        <dbReference type="EMBL" id="HEG89970.1"/>
    </source>
</evidence>
<keyword evidence="13" id="KW-0121">Carboxypeptidase</keyword>
<dbReference type="InterPro" id="IPR012338">
    <property type="entry name" value="Beta-lactam/transpept-like"/>
</dbReference>
<keyword evidence="11" id="KW-0812">Transmembrane</keyword>
<feature type="region of interest" description="Disordered" evidence="10">
    <location>
        <begin position="317"/>
        <end position="340"/>
    </location>
</feature>
<dbReference type="SUPFAM" id="SSF56601">
    <property type="entry name" value="beta-lactamase/transpeptidase-like"/>
    <property type="match status" value="1"/>
</dbReference>
<keyword evidence="13" id="KW-0645">Protease</keyword>
<keyword evidence="3" id="KW-0378">Hydrolase</keyword>
<protein>
    <submittedName>
        <fullName evidence="13">D-alanyl-D-alanine carboxypeptidase</fullName>
    </submittedName>
</protein>
<comment type="caution">
    <text evidence="13">The sequence shown here is derived from an EMBL/GenBank/DDBJ whole genome shotgun (WGS) entry which is preliminary data.</text>
</comment>
<dbReference type="Gene3D" id="3.40.710.10">
    <property type="entry name" value="DD-peptidase/beta-lactamase superfamily"/>
    <property type="match status" value="1"/>
</dbReference>
<dbReference type="Pfam" id="PF00768">
    <property type="entry name" value="Peptidase_S11"/>
    <property type="match status" value="1"/>
</dbReference>
<evidence type="ECO:0000256" key="1">
    <source>
        <dbReference type="ARBA" id="ARBA00007164"/>
    </source>
</evidence>
<evidence type="ECO:0000256" key="7">
    <source>
        <dbReference type="PIRSR" id="PIRSR618044-1"/>
    </source>
</evidence>